<dbReference type="InterPro" id="IPR003615">
    <property type="entry name" value="HNH_nuc"/>
</dbReference>
<dbReference type="Proteomes" id="UP001498469">
    <property type="component" value="Unassembled WGS sequence"/>
</dbReference>
<keyword evidence="2" id="KW-0540">Nuclease</keyword>
<organism evidence="2 3">
    <name type="scientific">Clostridium frigoriphilum</name>
    <dbReference type="NCBI Taxonomy" id="443253"/>
    <lineage>
        <taxon>Bacteria</taxon>
        <taxon>Bacillati</taxon>
        <taxon>Bacillota</taxon>
        <taxon>Clostridia</taxon>
        <taxon>Eubacteriales</taxon>
        <taxon>Clostridiaceae</taxon>
        <taxon>Clostridium</taxon>
    </lineage>
</organism>
<dbReference type="RefSeq" id="WP_216246960.1">
    <property type="nucleotide sequence ID" value="NZ_JAZHFS010000003.1"/>
</dbReference>
<feature type="domain" description="HNH" evidence="1">
    <location>
        <begin position="61"/>
        <end position="112"/>
    </location>
</feature>
<keyword evidence="2" id="KW-0378">Hydrolase</keyword>
<keyword evidence="2" id="KW-0255">Endonuclease</keyword>
<reference evidence="2 3" key="1">
    <citation type="submission" date="2023-11" db="EMBL/GenBank/DDBJ databases">
        <title>Draft genome sequence of a psychrophilic Clostridium strain from permafrost water brine.</title>
        <authorList>
            <person name="Shcherbakova V.A."/>
            <person name="Trubitsyn V.E."/>
            <person name="Zakharyuk A.G."/>
        </authorList>
    </citation>
    <scope>NUCLEOTIDE SEQUENCE [LARGE SCALE GENOMIC DNA]</scope>
    <source>
        <strain evidence="2 3">14F</strain>
    </source>
</reference>
<dbReference type="InterPro" id="IPR002711">
    <property type="entry name" value="HNH"/>
</dbReference>
<dbReference type="EMBL" id="JAZHFS010000003">
    <property type="protein sequence ID" value="MEF2111553.1"/>
    <property type="molecule type" value="Genomic_DNA"/>
</dbReference>
<evidence type="ECO:0000313" key="2">
    <source>
        <dbReference type="EMBL" id="MEF2111553.1"/>
    </source>
</evidence>
<gene>
    <name evidence="2" type="ORF">SJI18_04435</name>
</gene>
<evidence type="ECO:0000259" key="1">
    <source>
        <dbReference type="Pfam" id="PF01844"/>
    </source>
</evidence>
<accession>A0ABU7UJG0</accession>
<sequence>MENDYRNTLYCPKLKDINKKKNALNEEITQEHPRAKIIYNQIKDNDNKYKMKFVKIYNYKCSYCGNAIDHISSNLLEVDHYICESSFDSKEVAGKIENLVLACYDCNRAKSNFLIENKYIDILNPDLEIIKDVFLRDEMYSIQISEEYKNDKFIKSFYDKIKLEYQSRRLDFLLINILGMCEKFKGKPHAEKLNTILIKLQQKRNLTSCKTI</sequence>
<evidence type="ECO:0000313" key="3">
    <source>
        <dbReference type="Proteomes" id="UP001498469"/>
    </source>
</evidence>
<name>A0ABU7UJG0_9CLOT</name>
<keyword evidence="3" id="KW-1185">Reference proteome</keyword>
<protein>
    <submittedName>
        <fullName evidence="2">HNH endonuclease</fullName>
    </submittedName>
</protein>
<proteinExistence type="predicted"/>
<dbReference type="CDD" id="cd00085">
    <property type="entry name" value="HNHc"/>
    <property type="match status" value="1"/>
</dbReference>
<comment type="caution">
    <text evidence="2">The sequence shown here is derived from an EMBL/GenBank/DDBJ whole genome shotgun (WGS) entry which is preliminary data.</text>
</comment>
<dbReference type="Pfam" id="PF01844">
    <property type="entry name" value="HNH"/>
    <property type="match status" value="1"/>
</dbReference>
<dbReference type="GO" id="GO:0004519">
    <property type="term" value="F:endonuclease activity"/>
    <property type="evidence" value="ECO:0007669"/>
    <property type="project" value="UniProtKB-KW"/>
</dbReference>